<feature type="transmembrane region" description="Helical" evidence="2">
    <location>
        <begin position="12"/>
        <end position="33"/>
    </location>
</feature>
<keyword evidence="2" id="KW-0472">Membrane</keyword>
<evidence type="ECO:0000313" key="4">
    <source>
        <dbReference type="EMBL" id="KAF7510052.1"/>
    </source>
</evidence>
<accession>A0A8H7ANB1</accession>
<feature type="domain" description="Amidohydrolase-related" evidence="3">
    <location>
        <begin position="310"/>
        <end position="452"/>
    </location>
</feature>
<name>A0A8H7ANB1_9EURO</name>
<comment type="similarity">
    <text evidence="1">Belongs to the metallo-dependent hydrolases superfamily.</text>
</comment>
<dbReference type="InterPro" id="IPR052350">
    <property type="entry name" value="Metallo-dep_Lactonases"/>
</dbReference>
<sequence>MDSDAPNILGGTIFICYIGAALLLTALIVLNLYKTSLRSPPRSTWNHVQQLSVFSVLAILSFATLSYHMLSFLITAYSNWAVARGLALPQGVLKNYLKRLHLWQWARTSTLFQDFATKICMESNGNWWWTENTLMFSMAWNIYMAVEGKLQGFVFIESDRVSSLPQDGWNHALEEVGFLARIAKGEPREEEEEGFRAGDKDLVLGIVPWAPVPAGPEAMEEYMNLAKERCGDEKVWKKIKGVRYLVQDKPSGLMLQPSFIESLKWLGNNGLAFDLGVDARNGGIWQLRETCEMLRLLHSNRRRGNMGEARLKIVINHLCKPDLYLTSEEIANGHQSYAKWRDYIEEMARFDGTFMKLSGAFSELPSSQDWQDPGSLERILGILRFWIDVIFDAFGPSRIMFGSDWPVCNVQGPGTELSWQYWHGVVEAILSARNLSDDEKTMIWSGTAQVAYNIP</sequence>
<dbReference type="Pfam" id="PF04909">
    <property type="entry name" value="Amidohydro_2"/>
    <property type="match status" value="1"/>
</dbReference>
<reference evidence="4" key="1">
    <citation type="submission" date="2020-02" db="EMBL/GenBank/DDBJ databases">
        <authorList>
            <person name="Palmer J.M."/>
        </authorList>
    </citation>
    <scope>NUCLEOTIDE SEQUENCE</scope>
    <source>
        <strain evidence="4">EPUS1.4</strain>
        <tissue evidence="4">Thallus</tissue>
    </source>
</reference>
<dbReference type="AlphaFoldDB" id="A0A8H7ANB1"/>
<evidence type="ECO:0000256" key="2">
    <source>
        <dbReference type="SAM" id="Phobius"/>
    </source>
</evidence>
<dbReference type="GO" id="GO:0016787">
    <property type="term" value="F:hydrolase activity"/>
    <property type="evidence" value="ECO:0007669"/>
    <property type="project" value="InterPro"/>
</dbReference>
<gene>
    <name evidence="4" type="ORF">GJ744_007156</name>
</gene>
<dbReference type="InterPro" id="IPR006680">
    <property type="entry name" value="Amidohydro-rel"/>
</dbReference>
<dbReference type="InterPro" id="IPR032466">
    <property type="entry name" value="Metal_Hydrolase"/>
</dbReference>
<protein>
    <recommendedName>
        <fullName evidence="3">Amidohydrolase-related domain-containing protein</fullName>
    </recommendedName>
</protein>
<dbReference type="PANTHER" id="PTHR43569">
    <property type="entry name" value="AMIDOHYDROLASE"/>
    <property type="match status" value="1"/>
</dbReference>
<evidence type="ECO:0000256" key="1">
    <source>
        <dbReference type="ARBA" id="ARBA00038310"/>
    </source>
</evidence>
<organism evidence="4 5">
    <name type="scientific">Endocarpon pusillum</name>
    <dbReference type="NCBI Taxonomy" id="364733"/>
    <lineage>
        <taxon>Eukaryota</taxon>
        <taxon>Fungi</taxon>
        <taxon>Dikarya</taxon>
        <taxon>Ascomycota</taxon>
        <taxon>Pezizomycotina</taxon>
        <taxon>Eurotiomycetes</taxon>
        <taxon>Chaetothyriomycetidae</taxon>
        <taxon>Verrucariales</taxon>
        <taxon>Verrucariaceae</taxon>
        <taxon>Endocarpon</taxon>
    </lineage>
</organism>
<keyword evidence="2" id="KW-1133">Transmembrane helix</keyword>
<evidence type="ECO:0000313" key="5">
    <source>
        <dbReference type="Proteomes" id="UP000606974"/>
    </source>
</evidence>
<dbReference type="OrthoDB" id="2135488at2759"/>
<dbReference type="PANTHER" id="PTHR43569:SF2">
    <property type="entry name" value="AMIDOHYDROLASE-RELATED DOMAIN-CONTAINING PROTEIN"/>
    <property type="match status" value="1"/>
</dbReference>
<evidence type="ECO:0000259" key="3">
    <source>
        <dbReference type="Pfam" id="PF04909"/>
    </source>
</evidence>
<dbReference type="Gene3D" id="3.20.20.140">
    <property type="entry name" value="Metal-dependent hydrolases"/>
    <property type="match status" value="1"/>
</dbReference>
<keyword evidence="5" id="KW-1185">Reference proteome</keyword>
<dbReference type="SUPFAM" id="SSF51556">
    <property type="entry name" value="Metallo-dependent hydrolases"/>
    <property type="match status" value="1"/>
</dbReference>
<keyword evidence="2" id="KW-0812">Transmembrane</keyword>
<feature type="transmembrane region" description="Helical" evidence="2">
    <location>
        <begin position="53"/>
        <end position="74"/>
    </location>
</feature>
<comment type="caution">
    <text evidence="4">The sequence shown here is derived from an EMBL/GenBank/DDBJ whole genome shotgun (WGS) entry which is preliminary data.</text>
</comment>
<dbReference type="Proteomes" id="UP000606974">
    <property type="component" value="Unassembled WGS sequence"/>
</dbReference>
<proteinExistence type="inferred from homology"/>
<dbReference type="EMBL" id="JAACFV010000034">
    <property type="protein sequence ID" value="KAF7510052.1"/>
    <property type="molecule type" value="Genomic_DNA"/>
</dbReference>